<keyword evidence="3" id="KW-0731">Sigma factor</keyword>
<dbReference type="InterPro" id="IPR039425">
    <property type="entry name" value="RNA_pol_sigma-70-like"/>
</dbReference>
<dbReference type="GO" id="GO:0006352">
    <property type="term" value="P:DNA-templated transcription initiation"/>
    <property type="evidence" value="ECO:0007669"/>
    <property type="project" value="InterPro"/>
</dbReference>
<keyword evidence="8" id="KW-1185">Reference proteome</keyword>
<dbReference type="Gene3D" id="1.10.10.10">
    <property type="entry name" value="Winged helix-like DNA-binding domain superfamily/Winged helix DNA-binding domain"/>
    <property type="match status" value="1"/>
</dbReference>
<keyword evidence="4" id="KW-0804">Transcription</keyword>
<dbReference type="InterPro" id="IPR013324">
    <property type="entry name" value="RNA_pol_sigma_r3/r4-like"/>
</dbReference>
<evidence type="ECO:0000256" key="2">
    <source>
        <dbReference type="ARBA" id="ARBA00023015"/>
    </source>
</evidence>
<dbReference type="InterPro" id="IPR014327">
    <property type="entry name" value="RNA_pol_sigma70_bacteroid"/>
</dbReference>
<evidence type="ECO:0000256" key="4">
    <source>
        <dbReference type="ARBA" id="ARBA00023163"/>
    </source>
</evidence>
<evidence type="ECO:0000259" key="5">
    <source>
        <dbReference type="Pfam" id="PF04542"/>
    </source>
</evidence>
<dbReference type="NCBIfam" id="TIGR02937">
    <property type="entry name" value="sigma70-ECF"/>
    <property type="match status" value="1"/>
</dbReference>
<dbReference type="InterPro" id="IPR014284">
    <property type="entry name" value="RNA_pol_sigma-70_dom"/>
</dbReference>
<dbReference type="SUPFAM" id="SSF88659">
    <property type="entry name" value="Sigma3 and sigma4 domains of RNA polymerase sigma factors"/>
    <property type="match status" value="1"/>
</dbReference>
<feature type="domain" description="RNA polymerase sigma-70 region 2" evidence="5">
    <location>
        <begin position="33"/>
        <end position="93"/>
    </location>
</feature>
<proteinExistence type="inferred from homology"/>
<dbReference type="InterPro" id="IPR007627">
    <property type="entry name" value="RNA_pol_sigma70_r2"/>
</dbReference>
<dbReference type="InterPro" id="IPR013325">
    <property type="entry name" value="RNA_pol_sigma_r2"/>
</dbReference>
<keyword evidence="2" id="KW-0805">Transcription regulation</keyword>
<dbReference type="InterPro" id="IPR013249">
    <property type="entry name" value="RNA_pol_sigma70_r4_t2"/>
</dbReference>
<dbReference type="PANTHER" id="PTHR43133">
    <property type="entry name" value="RNA POLYMERASE ECF-TYPE SIGMA FACTO"/>
    <property type="match status" value="1"/>
</dbReference>
<evidence type="ECO:0000313" key="7">
    <source>
        <dbReference type="EMBL" id="SMO43357.1"/>
    </source>
</evidence>
<dbReference type="PANTHER" id="PTHR43133:SF46">
    <property type="entry name" value="RNA POLYMERASE SIGMA-70 FACTOR ECF SUBFAMILY"/>
    <property type="match status" value="1"/>
</dbReference>
<dbReference type="Pfam" id="PF08281">
    <property type="entry name" value="Sigma70_r4_2"/>
    <property type="match status" value="1"/>
</dbReference>
<dbReference type="Proteomes" id="UP000320300">
    <property type="component" value="Unassembled WGS sequence"/>
</dbReference>
<accession>A0A521B8F9</accession>
<evidence type="ECO:0000313" key="8">
    <source>
        <dbReference type="Proteomes" id="UP000320300"/>
    </source>
</evidence>
<gene>
    <name evidence="7" type="ORF">SAMN06265348_10293</name>
</gene>
<evidence type="ECO:0000259" key="6">
    <source>
        <dbReference type="Pfam" id="PF08281"/>
    </source>
</evidence>
<dbReference type="RefSeq" id="WP_142526789.1">
    <property type="nucleotide sequence ID" value="NZ_CBCSJO010000003.1"/>
</dbReference>
<comment type="similarity">
    <text evidence="1">Belongs to the sigma-70 factor family. ECF subfamily.</text>
</comment>
<organism evidence="7 8">
    <name type="scientific">Pedobacter westerhofensis</name>
    <dbReference type="NCBI Taxonomy" id="425512"/>
    <lineage>
        <taxon>Bacteria</taxon>
        <taxon>Pseudomonadati</taxon>
        <taxon>Bacteroidota</taxon>
        <taxon>Sphingobacteriia</taxon>
        <taxon>Sphingobacteriales</taxon>
        <taxon>Sphingobacteriaceae</taxon>
        <taxon>Pedobacter</taxon>
    </lineage>
</organism>
<dbReference type="Pfam" id="PF04542">
    <property type="entry name" value="Sigma70_r2"/>
    <property type="match status" value="1"/>
</dbReference>
<dbReference type="SUPFAM" id="SSF88946">
    <property type="entry name" value="Sigma2 domain of RNA polymerase sigma factors"/>
    <property type="match status" value="1"/>
</dbReference>
<dbReference type="AlphaFoldDB" id="A0A521B8F9"/>
<evidence type="ECO:0000256" key="3">
    <source>
        <dbReference type="ARBA" id="ARBA00023082"/>
    </source>
</evidence>
<dbReference type="NCBIfam" id="TIGR02985">
    <property type="entry name" value="Sig70_bacteroi1"/>
    <property type="match status" value="1"/>
</dbReference>
<protein>
    <submittedName>
        <fullName evidence="7">RNA polymerase sigma-70 factor, ECF subfamily</fullName>
    </submittedName>
</protein>
<dbReference type="CDD" id="cd06171">
    <property type="entry name" value="Sigma70_r4"/>
    <property type="match status" value="1"/>
</dbReference>
<dbReference type="GO" id="GO:0016987">
    <property type="term" value="F:sigma factor activity"/>
    <property type="evidence" value="ECO:0007669"/>
    <property type="project" value="UniProtKB-KW"/>
</dbReference>
<feature type="domain" description="RNA polymerase sigma factor 70 region 4 type 2" evidence="6">
    <location>
        <begin position="126"/>
        <end position="175"/>
    </location>
</feature>
<dbReference type="GO" id="GO:0003677">
    <property type="term" value="F:DNA binding"/>
    <property type="evidence" value="ECO:0007669"/>
    <property type="project" value="InterPro"/>
</dbReference>
<dbReference type="InterPro" id="IPR036388">
    <property type="entry name" value="WH-like_DNA-bd_sf"/>
</dbReference>
<dbReference type="EMBL" id="FXTN01000002">
    <property type="protein sequence ID" value="SMO43357.1"/>
    <property type="molecule type" value="Genomic_DNA"/>
</dbReference>
<dbReference type="Gene3D" id="1.10.1740.10">
    <property type="match status" value="1"/>
</dbReference>
<dbReference type="OrthoDB" id="659569at2"/>
<reference evidence="7 8" key="1">
    <citation type="submission" date="2017-05" db="EMBL/GenBank/DDBJ databases">
        <authorList>
            <person name="Varghese N."/>
            <person name="Submissions S."/>
        </authorList>
    </citation>
    <scope>NUCLEOTIDE SEQUENCE [LARGE SCALE GENOMIC DNA]</scope>
    <source>
        <strain evidence="7 8">DSM 19036</strain>
    </source>
</reference>
<name>A0A521B8F9_9SPHI</name>
<evidence type="ECO:0000256" key="1">
    <source>
        <dbReference type="ARBA" id="ARBA00010641"/>
    </source>
</evidence>
<sequence length="189" mass="22211">MHAPKSLSDSELILLFKNGDRKAYEEIYFRYWAVLFGHARKMLNDDEDAQDLVQDVFSIFWTKGAQVNITHSLPAYLYSMMRYKIFDYISHQKIKSEYILSLADFIEKNEYSADYRVREKQMEAIIAKEIAALPSKMREVFELSRRSHLSYREIADELGISENTVKNQINNALKILRSKLGTVIFTLFF</sequence>